<dbReference type="RefSeq" id="WP_070938495.1">
    <property type="nucleotide sequence ID" value="NZ_MLIK01000019.1"/>
</dbReference>
<dbReference type="EMBL" id="MLIK01000019">
    <property type="protein sequence ID" value="OHU22041.1"/>
    <property type="molecule type" value="Genomic_DNA"/>
</dbReference>
<reference evidence="3 4" key="1">
    <citation type="submission" date="2016-10" db="EMBL/GenBank/DDBJ databases">
        <title>Evaluation of Human, Veterinary and Environmental Mycobacterium chelonae Isolates by Core Genome Phylogenomic Analysis, Targeted Gene Comparison, and Anti-microbial Susceptibility Patterns: A Tale of Mistaken Identities.</title>
        <authorList>
            <person name="Fogelson S.B."/>
            <person name="Camus A.C."/>
            <person name="Lorenz W."/>
            <person name="Vasireddy R."/>
            <person name="Vasireddy S."/>
            <person name="Smith T."/>
            <person name="Brown-Elliott B.A."/>
            <person name="Wallace R.J.Jr."/>
            <person name="Hasan N.A."/>
            <person name="Reischl U."/>
            <person name="Sanchez S."/>
        </authorList>
    </citation>
    <scope>NUCLEOTIDE SEQUENCE [LARGE SCALE GENOMIC DNA]</scope>
    <source>
        <strain evidence="3 4">1559</strain>
    </source>
</reference>
<evidence type="ECO:0000313" key="4">
    <source>
        <dbReference type="Proteomes" id="UP000179616"/>
    </source>
</evidence>
<dbReference type="OrthoDB" id="4568361at2"/>
<evidence type="ECO:0000256" key="1">
    <source>
        <dbReference type="SAM" id="MobiDB-lite"/>
    </source>
</evidence>
<gene>
    <name evidence="3" type="ORF">BKG76_16090</name>
</gene>
<proteinExistence type="predicted"/>
<dbReference type="Pfam" id="PF08237">
    <property type="entry name" value="PE-PPE"/>
    <property type="match status" value="1"/>
</dbReference>
<dbReference type="STRING" id="948102.BKG76_16090"/>
<feature type="compositionally biased region" description="Polar residues" evidence="1">
    <location>
        <begin position="440"/>
        <end position="449"/>
    </location>
</feature>
<comment type="caution">
    <text evidence="3">The sequence shown here is derived from an EMBL/GenBank/DDBJ whole genome shotgun (WGS) entry which is preliminary data.</text>
</comment>
<accession>A0A1S1L8L2</accession>
<protein>
    <recommendedName>
        <fullName evidence="2">PE-PPE domain-containing protein</fullName>
    </recommendedName>
</protein>
<feature type="compositionally biased region" description="Basic and acidic residues" evidence="1">
    <location>
        <begin position="656"/>
        <end position="666"/>
    </location>
</feature>
<feature type="compositionally biased region" description="Low complexity" evidence="1">
    <location>
        <begin position="427"/>
        <end position="439"/>
    </location>
</feature>
<feature type="compositionally biased region" description="Low complexity" evidence="1">
    <location>
        <begin position="499"/>
        <end position="516"/>
    </location>
</feature>
<feature type="compositionally biased region" description="Polar residues" evidence="1">
    <location>
        <begin position="560"/>
        <end position="574"/>
    </location>
</feature>
<name>A0A1S1L8L2_9MYCO</name>
<sequence>MSGRIYQLLALRITAILIAATLVFTGLLHGGTSSVAQQLRRMSADVDLTGITLGLGGSGDGQGHTLPYNFGYPSTSEGLAEAAITLLQVVGVLPNLGYKPPTHSVIPDGDTFKAVAYPAVIPFVDALFRGPGQSLAESEKTGTENMLKALEDVPGGEKLTIVSISQGTMVAERVRAELARRLANGEQNVPNPEFKMLGNPYRPDGGLLTRFAFLSPLSAILGIPFGRPGPADSPFKTTDYANQYDGFADFPKYANPLAIANALVGMAIQHGFPGYFVGDPNDPNRVETTVGNTTYVTFPKTLPLLAPFRIPLSLIGAQRFVDFIEPVLRVFVEMGYDRTADPSKAQQLQLFTPLGKVTEALSKLPAAIAQSLEILTTGKYTPTLPKPIVSPETSTLDKQSPAAGDDMKALAAGEKTETAPRPTIDVPAPSAKPSTPAATLNENANTNGSEPAADLKPLAKQVSAATTTDEATNGKRSSAEPTESSNVAKPVDTLPSTPADRTASSSPSGSDTSADGGTDKVTAVAPVRVSTTSPKTKTLTSPKPATATPSAQTDRGDAPTSKSEPTSTTGSTRGVNKVDAASPTEKTTPSSAITGIKQSDKTTPSSTIAGSTSEKPGTSASTARENKSSPSGNKPSAGYEAHSGSTNESSASKESSSAKHTEKAAA</sequence>
<organism evidence="3 4">
    <name type="scientific">Mycobacteroides franklinii</name>
    <dbReference type="NCBI Taxonomy" id="948102"/>
    <lineage>
        <taxon>Bacteria</taxon>
        <taxon>Bacillati</taxon>
        <taxon>Actinomycetota</taxon>
        <taxon>Actinomycetes</taxon>
        <taxon>Mycobacteriales</taxon>
        <taxon>Mycobacteriaceae</taxon>
        <taxon>Mycobacteroides</taxon>
    </lineage>
</organism>
<dbReference type="GeneID" id="57168333"/>
<evidence type="ECO:0000313" key="3">
    <source>
        <dbReference type="EMBL" id="OHU22041.1"/>
    </source>
</evidence>
<feature type="domain" description="PE-PPE" evidence="2">
    <location>
        <begin position="110"/>
        <end position="337"/>
    </location>
</feature>
<feature type="compositionally biased region" description="Low complexity" evidence="1">
    <location>
        <begin position="530"/>
        <end position="551"/>
    </location>
</feature>
<feature type="compositionally biased region" description="Polar residues" evidence="1">
    <location>
        <begin position="463"/>
        <end position="487"/>
    </location>
</feature>
<feature type="compositionally biased region" description="Polar residues" evidence="1">
    <location>
        <begin position="584"/>
        <end position="634"/>
    </location>
</feature>
<dbReference type="AlphaFoldDB" id="A0A1S1L8L2"/>
<dbReference type="InterPro" id="IPR013228">
    <property type="entry name" value="PE-PPE_C"/>
</dbReference>
<dbReference type="Proteomes" id="UP000179616">
    <property type="component" value="Unassembled WGS sequence"/>
</dbReference>
<feature type="region of interest" description="Disordered" evidence="1">
    <location>
        <begin position="380"/>
        <end position="666"/>
    </location>
</feature>
<feature type="compositionally biased region" description="Low complexity" evidence="1">
    <location>
        <begin position="643"/>
        <end position="655"/>
    </location>
</feature>
<evidence type="ECO:0000259" key="2">
    <source>
        <dbReference type="Pfam" id="PF08237"/>
    </source>
</evidence>